<gene>
    <name evidence="1" type="ORF">RND71_026338</name>
</gene>
<reference evidence="1" key="1">
    <citation type="submission" date="2023-12" db="EMBL/GenBank/DDBJ databases">
        <title>Genome assembly of Anisodus tanguticus.</title>
        <authorList>
            <person name="Wang Y.-J."/>
        </authorList>
    </citation>
    <scope>NUCLEOTIDE SEQUENCE</scope>
    <source>
        <strain evidence="1">KB-2021</strain>
        <tissue evidence="1">Leaf</tissue>
    </source>
</reference>
<accession>A0AAE1VAE5</accession>
<comment type="caution">
    <text evidence="1">The sequence shown here is derived from an EMBL/GenBank/DDBJ whole genome shotgun (WGS) entry which is preliminary data.</text>
</comment>
<evidence type="ECO:0000313" key="1">
    <source>
        <dbReference type="EMBL" id="KAK4354144.1"/>
    </source>
</evidence>
<name>A0AAE1VAE5_9SOLA</name>
<dbReference type="EMBL" id="JAVYJV010000014">
    <property type="protein sequence ID" value="KAK4354144.1"/>
    <property type="molecule type" value="Genomic_DNA"/>
</dbReference>
<dbReference type="AlphaFoldDB" id="A0AAE1VAE5"/>
<protein>
    <submittedName>
        <fullName evidence="1">Uncharacterized protein</fullName>
    </submittedName>
</protein>
<sequence length="54" mass="5890">MGRGAQQILVGDGFGSYLIRSGNNLGVTKSAKYSMALQYLVYEGITEDEEQSNE</sequence>
<evidence type="ECO:0000313" key="2">
    <source>
        <dbReference type="Proteomes" id="UP001291623"/>
    </source>
</evidence>
<dbReference type="Proteomes" id="UP001291623">
    <property type="component" value="Unassembled WGS sequence"/>
</dbReference>
<proteinExistence type="predicted"/>
<organism evidence="1 2">
    <name type="scientific">Anisodus tanguticus</name>
    <dbReference type="NCBI Taxonomy" id="243964"/>
    <lineage>
        <taxon>Eukaryota</taxon>
        <taxon>Viridiplantae</taxon>
        <taxon>Streptophyta</taxon>
        <taxon>Embryophyta</taxon>
        <taxon>Tracheophyta</taxon>
        <taxon>Spermatophyta</taxon>
        <taxon>Magnoliopsida</taxon>
        <taxon>eudicotyledons</taxon>
        <taxon>Gunneridae</taxon>
        <taxon>Pentapetalae</taxon>
        <taxon>asterids</taxon>
        <taxon>lamiids</taxon>
        <taxon>Solanales</taxon>
        <taxon>Solanaceae</taxon>
        <taxon>Solanoideae</taxon>
        <taxon>Hyoscyameae</taxon>
        <taxon>Anisodus</taxon>
    </lineage>
</organism>
<keyword evidence="2" id="KW-1185">Reference proteome</keyword>